<evidence type="ECO:0000313" key="1">
    <source>
        <dbReference type="EMBL" id="KAK2721595.1"/>
    </source>
</evidence>
<keyword evidence="2" id="KW-1185">Reference proteome</keyword>
<name>A0AA88I4D2_ARTSF</name>
<evidence type="ECO:0000313" key="2">
    <source>
        <dbReference type="Proteomes" id="UP001187531"/>
    </source>
</evidence>
<sequence>MAHRVLRIKYGSTKHDIKLFSHPENELAAKIPHIGYNIKTAGPKVEQLEELMKTVELIQREKKGIETQLLKRIENGNQSIEKWCFQLLWVTKIEESTKKKFQIAFCKKPMDQCKSG</sequence>
<protein>
    <submittedName>
        <fullName evidence="1">Uncharacterized protein</fullName>
    </submittedName>
</protein>
<comment type="caution">
    <text evidence="1">The sequence shown here is derived from an EMBL/GenBank/DDBJ whole genome shotgun (WGS) entry which is preliminary data.</text>
</comment>
<reference evidence="1" key="1">
    <citation type="submission" date="2023-07" db="EMBL/GenBank/DDBJ databases">
        <title>Chromosome-level genome assembly of Artemia franciscana.</title>
        <authorList>
            <person name="Jo E."/>
        </authorList>
    </citation>
    <scope>NUCLEOTIDE SEQUENCE</scope>
    <source>
        <tissue evidence="1">Whole body</tissue>
    </source>
</reference>
<gene>
    <name evidence="1" type="ORF">QYM36_003777</name>
</gene>
<dbReference type="Proteomes" id="UP001187531">
    <property type="component" value="Unassembled WGS sequence"/>
</dbReference>
<organism evidence="1 2">
    <name type="scientific">Artemia franciscana</name>
    <name type="common">Brine shrimp</name>
    <name type="synonym">Artemia sanfranciscana</name>
    <dbReference type="NCBI Taxonomy" id="6661"/>
    <lineage>
        <taxon>Eukaryota</taxon>
        <taxon>Metazoa</taxon>
        <taxon>Ecdysozoa</taxon>
        <taxon>Arthropoda</taxon>
        <taxon>Crustacea</taxon>
        <taxon>Branchiopoda</taxon>
        <taxon>Anostraca</taxon>
        <taxon>Artemiidae</taxon>
        <taxon>Artemia</taxon>
    </lineage>
</organism>
<dbReference type="AlphaFoldDB" id="A0AA88I4D2"/>
<dbReference type="EMBL" id="JAVRJZ010000006">
    <property type="protein sequence ID" value="KAK2721595.1"/>
    <property type="molecule type" value="Genomic_DNA"/>
</dbReference>
<proteinExistence type="predicted"/>
<accession>A0AA88I4D2</accession>